<dbReference type="Proteomes" id="UP000042527">
    <property type="component" value="Unassembled WGS sequence"/>
</dbReference>
<dbReference type="InterPro" id="IPR041527">
    <property type="entry name" value="YhcG_N"/>
</dbReference>
<keyword evidence="3" id="KW-1185">Reference proteome</keyword>
<gene>
    <name evidence="2" type="ORF">TPHV1_90047</name>
</gene>
<evidence type="ECO:0000313" key="3">
    <source>
        <dbReference type="Proteomes" id="UP000042527"/>
    </source>
</evidence>
<dbReference type="AlphaFoldDB" id="A0A0B7GY30"/>
<dbReference type="EMBL" id="CDNC01000051">
    <property type="protein sequence ID" value="CEM63418.1"/>
    <property type="molecule type" value="Genomic_DNA"/>
</dbReference>
<organism evidence="2 3">
    <name type="scientific">Treponema phagedenis</name>
    <dbReference type="NCBI Taxonomy" id="162"/>
    <lineage>
        <taxon>Bacteria</taxon>
        <taxon>Pseudomonadati</taxon>
        <taxon>Spirochaetota</taxon>
        <taxon>Spirochaetia</taxon>
        <taxon>Spirochaetales</taxon>
        <taxon>Treponemataceae</taxon>
        <taxon>Treponema</taxon>
    </lineage>
</organism>
<accession>A0A0B7GY30</accession>
<name>A0A0B7GY30_TREPH</name>
<reference evidence="3" key="1">
    <citation type="submission" date="2015-01" db="EMBL/GenBank/DDBJ databases">
        <authorList>
            <person name="Manzoor Shahid"/>
            <person name="Zubair Saima"/>
        </authorList>
    </citation>
    <scope>NUCLEOTIDE SEQUENCE [LARGE SCALE GENOMIC DNA]</scope>
    <source>
        <strain evidence="3">V1</strain>
    </source>
</reference>
<protein>
    <recommendedName>
        <fullName evidence="1">YhcG N-terminal domain-containing protein</fullName>
    </recommendedName>
</protein>
<dbReference type="GeneID" id="80426783"/>
<dbReference type="RefSeq" id="WP_197071908.1">
    <property type="nucleotide sequence ID" value="NZ_CDNC01000051.1"/>
</dbReference>
<dbReference type="Pfam" id="PF17761">
    <property type="entry name" value="DUF1016_N"/>
    <property type="match status" value="1"/>
</dbReference>
<evidence type="ECO:0000259" key="1">
    <source>
        <dbReference type="Pfam" id="PF17761"/>
    </source>
</evidence>
<proteinExistence type="predicted"/>
<feature type="domain" description="YhcG N-terminal" evidence="1">
    <location>
        <begin position="22"/>
        <end position="73"/>
    </location>
</feature>
<sequence>MDKEKTSLQNINAEKNSNPFEEIVTIVENAKGRAYRKVNEELILMYREVGKYISKKTEEASYGSGFVDNVAEFFFRQTILS</sequence>
<evidence type="ECO:0000313" key="2">
    <source>
        <dbReference type="EMBL" id="CEM63418.1"/>
    </source>
</evidence>